<name>A0A1Y2FI91_PROLT</name>
<dbReference type="Gene3D" id="3.30.1490.100">
    <property type="entry name" value="DNA polymerase, Y-family, little finger domain"/>
    <property type="match status" value="1"/>
</dbReference>
<dbReference type="InterPro" id="IPR001126">
    <property type="entry name" value="UmuC"/>
</dbReference>
<dbReference type="Gene3D" id="3.30.70.270">
    <property type="match status" value="1"/>
</dbReference>
<sequence length="576" mass="64427">MDARVIIQLDLDYFYAQYEASVNPALRNHPFAIQQKHIVVTCNYLARAAGVKKLQLLTDAKRACRDLIIVNGEDITRYRTCSKRIFRHVRALLGGDDSRVQRLGMDELWCDVTALVDSHMAAGTTGSGAIKTFVLDKEHSFEYNSGILAGHAIGANSGTIADLKLLIASHLCAYLRGSIYEAFALTSSGGISTSKLLAKLVGGEHKPESQTTLFPVAHQEYMDAIELKKIAGVGYTFLKVLYAKFANHSDATESTVPLLEEEDDMKVTDTEKYMLLEAYKHTPLTVLQVRSTVDKATLIDWFGSERGSWLWDILHCKDESIVVPSSLFPKSISVEDSFLHCRTLDEVHAHLLDLTTDLISRMDADLTEAGRWVRFPSNVRLSPRFRVDATIQDGIRRPQKGSRTSRSVALPAEVYDMAKSCQHRARSLVDGTILPLFKRMVMGLDDWDLNLLNVAVADMKEQRTTAGISSFLKPAAGEVDQPLPCPEGMDDSVWSALDGTLQREMMRDLKRAREDEAAREIEKRARVADQGAAMNEEEDEEQVWPSEEDEDEFGIQCDRCHSVVPKFAYLEHVCLP</sequence>
<feature type="domain" description="UmuC" evidence="2">
    <location>
        <begin position="6"/>
        <end position="234"/>
    </location>
</feature>
<dbReference type="GO" id="GO:0070987">
    <property type="term" value="P:error-free translesion synthesis"/>
    <property type="evidence" value="ECO:0007669"/>
    <property type="project" value="UniProtKB-ARBA"/>
</dbReference>
<feature type="region of interest" description="Disordered" evidence="1">
    <location>
        <begin position="526"/>
        <end position="550"/>
    </location>
</feature>
<protein>
    <recommendedName>
        <fullName evidence="2">UmuC domain-containing protein</fullName>
    </recommendedName>
</protein>
<evidence type="ECO:0000256" key="1">
    <source>
        <dbReference type="SAM" id="MobiDB-lite"/>
    </source>
</evidence>
<organism evidence="3 4">
    <name type="scientific">Protomyces lactucae-debilis</name>
    <dbReference type="NCBI Taxonomy" id="2754530"/>
    <lineage>
        <taxon>Eukaryota</taxon>
        <taxon>Fungi</taxon>
        <taxon>Dikarya</taxon>
        <taxon>Ascomycota</taxon>
        <taxon>Taphrinomycotina</taxon>
        <taxon>Taphrinomycetes</taxon>
        <taxon>Taphrinales</taxon>
        <taxon>Protomycetaceae</taxon>
        <taxon>Protomyces</taxon>
    </lineage>
</organism>
<dbReference type="InterPro" id="IPR043502">
    <property type="entry name" value="DNA/RNA_pol_sf"/>
</dbReference>
<comment type="caution">
    <text evidence="3">The sequence shown here is derived from an EMBL/GenBank/DDBJ whole genome shotgun (WGS) entry which is preliminary data.</text>
</comment>
<dbReference type="STRING" id="56484.A0A1Y2FI91"/>
<dbReference type="GO" id="GO:0006281">
    <property type="term" value="P:DNA repair"/>
    <property type="evidence" value="ECO:0007669"/>
    <property type="project" value="InterPro"/>
</dbReference>
<feature type="compositionally biased region" description="Acidic residues" evidence="1">
    <location>
        <begin position="535"/>
        <end position="550"/>
    </location>
</feature>
<dbReference type="SUPFAM" id="SSF56672">
    <property type="entry name" value="DNA/RNA polymerases"/>
    <property type="match status" value="1"/>
</dbReference>
<dbReference type="Pfam" id="PF00817">
    <property type="entry name" value="IMS"/>
    <property type="match status" value="1"/>
</dbReference>
<dbReference type="Proteomes" id="UP000193685">
    <property type="component" value="Unassembled WGS sequence"/>
</dbReference>
<dbReference type="OrthoDB" id="447129at2759"/>
<reference evidence="3 4" key="1">
    <citation type="submission" date="2016-07" db="EMBL/GenBank/DDBJ databases">
        <title>Pervasive Adenine N6-methylation of Active Genes in Fungi.</title>
        <authorList>
            <consortium name="DOE Joint Genome Institute"/>
            <person name="Mondo S.J."/>
            <person name="Dannebaum R.O."/>
            <person name="Kuo R.C."/>
            <person name="Labutti K."/>
            <person name="Haridas S."/>
            <person name="Kuo A."/>
            <person name="Salamov A."/>
            <person name="Ahrendt S.R."/>
            <person name="Lipzen A."/>
            <person name="Sullivan W."/>
            <person name="Andreopoulos W.B."/>
            <person name="Clum A."/>
            <person name="Lindquist E."/>
            <person name="Daum C."/>
            <person name="Ramamoorthy G.K."/>
            <person name="Gryganskyi A."/>
            <person name="Culley D."/>
            <person name="Magnuson J.K."/>
            <person name="James T.Y."/>
            <person name="O'Malley M.A."/>
            <person name="Stajich J.E."/>
            <person name="Spatafora J.W."/>
            <person name="Visel A."/>
            <person name="Grigoriev I.V."/>
        </authorList>
    </citation>
    <scope>NUCLEOTIDE SEQUENCE [LARGE SCALE GENOMIC DNA]</scope>
    <source>
        <strain evidence="3 4">12-1054</strain>
    </source>
</reference>
<evidence type="ECO:0000313" key="4">
    <source>
        <dbReference type="Proteomes" id="UP000193685"/>
    </source>
</evidence>
<dbReference type="Gene3D" id="3.40.1170.60">
    <property type="match status" value="1"/>
</dbReference>
<gene>
    <name evidence="3" type="ORF">BCR37DRAFT_378621</name>
</gene>
<dbReference type="AlphaFoldDB" id="A0A1Y2FI91"/>
<dbReference type="InterPro" id="IPR036775">
    <property type="entry name" value="DNA_pol_Y-fam_lit_finger_sf"/>
</dbReference>
<dbReference type="Pfam" id="PF11799">
    <property type="entry name" value="IMS_C"/>
    <property type="match status" value="1"/>
</dbReference>
<dbReference type="InterPro" id="IPR043128">
    <property type="entry name" value="Rev_trsase/Diguanyl_cyclase"/>
</dbReference>
<evidence type="ECO:0000313" key="3">
    <source>
        <dbReference type="EMBL" id="ORY83659.1"/>
    </source>
</evidence>
<proteinExistence type="predicted"/>
<dbReference type="PANTHER" id="PTHR46404:SF1">
    <property type="entry name" value="DNA POLYMERASE IOTA"/>
    <property type="match status" value="1"/>
</dbReference>
<dbReference type="GeneID" id="63785679"/>
<keyword evidence="4" id="KW-1185">Reference proteome</keyword>
<dbReference type="GO" id="GO:0003887">
    <property type="term" value="F:DNA-directed DNA polymerase activity"/>
    <property type="evidence" value="ECO:0007669"/>
    <property type="project" value="TreeGrafter"/>
</dbReference>
<dbReference type="PROSITE" id="PS50173">
    <property type="entry name" value="UMUC"/>
    <property type="match status" value="1"/>
</dbReference>
<dbReference type="PANTHER" id="PTHR46404">
    <property type="entry name" value="DNA POLYMERASE IOTA"/>
    <property type="match status" value="1"/>
</dbReference>
<dbReference type="GO" id="GO:0003684">
    <property type="term" value="F:damaged DNA binding"/>
    <property type="evidence" value="ECO:0007669"/>
    <property type="project" value="InterPro"/>
</dbReference>
<dbReference type="EMBL" id="MCFI01000007">
    <property type="protein sequence ID" value="ORY83659.1"/>
    <property type="molecule type" value="Genomic_DNA"/>
</dbReference>
<dbReference type="RefSeq" id="XP_040725954.1">
    <property type="nucleotide sequence ID" value="XM_040869080.1"/>
</dbReference>
<evidence type="ECO:0000259" key="2">
    <source>
        <dbReference type="PROSITE" id="PS50173"/>
    </source>
</evidence>
<dbReference type="InterPro" id="IPR017961">
    <property type="entry name" value="DNA_pol_Y-fam_little_finger"/>
</dbReference>
<accession>A0A1Y2FI91</accession>
<dbReference type="OMA" id="MFKRQDE"/>